<accession>A0A101PD71</accession>
<evidence type="ECO:0000256" key="2">
    <source>
        <dbReference type="SAM" id="Phobius"/>
    </source>
</evidence>
<dbReference type="EMBL" id="LMWN01000006">
    <property type="protein sequence ID" value="KUN09340.1"/>
    <property type="molecule type" value="Genomic_DNA"/>
</dbReference>
<name>A0A101PD71_9ACTN</name>
<dbReference type="OrthoDB" id="4224804at2"/>
<dbReference type="AlphaFoldDB" id="A0A101PD71"/>
<evidence type="ECO:0000313" key="4">
    <source>
        <dbReference type="Proteomes" id="UP000053127"/>
    </source>
</evidence>
<comment type="caution">
    <text evidence="3">The sequence shown here is derived from an EMBL/GenBank/DDBJ whole genome shotgun (WGS) entry which is preliminary data.</text>
</comment>
<dbReference type="Proteomes" id="UP000053127">
    <property type="component" value="Unassembled WGS sequence"/>
</dbReference>
<reference evidence="3 4" key="1">
    <citation type="submission" date="2015-10" db="EMBL/GenBank/DDBJ databases">
        <title>Draft genome sequence of Streptomyces yokosukanensis DSM 40224, type strain for the species Streptomyces yokosukanensis.</title>
        <authorList>
            <person name="Ruckert C."/>
            <person name="Winkler A."/>
            <person name="Kalinowski J."/>
            <person name="Kampfer P."/>
            <person name="Glaeser S."/>
        </authorList>
    </citation>
    <scope>NUCLEOTIDE SEQUENCE [LARGE SCALE GENOMIC DNA]</scope>
    <source>
        <strain evidence="3 4">DSM 40224</strain>
    </source>
</reference>
<evidence type="ECO:0000256" key="1">
    <source>
        <dbReference type="SAM" id="MobiDB-lite"/>
    </source>
</evidence>
<feature type="compositionally biased region" description="Low complexity" evidence="1">
    <location>
        <begin position="114"/>
        <end position="126"/>
    </location>
</feature>
<keyword evidence="2" id="KW-0812">Transmembrane</keyword>
<sequence length="168" mass="18070">MLIDKDLRAILINDRHGPEALVVAGDPGAPASSPAAPWDSFTVATYLDVGEPTNTSGLYAFEIRDFFRVHPRFLVKAFDRHERSFPFPATHCVDREDDDDREDSAGPHGGTTGLSGSPSPRAVAGDSSAASWSDSLLSTKYILIAAGGLLMTLGGLAMAWLRRRRSAE</sequence>
<proteinExistence type="predicted"/>
<keyword evidence="2" id="KW-0472">Membrane</keyword>
<feature type="transmembrane region" description="Helical" evidence="2">
    <location>
        <begin position="141"/>
        <end position="161"/>
    </location>
</feature>
<feature type="region of interest" description="Disordered" evidence="1">
    <location>
        <begin position="89"/>
        <end position="126"/>
    </location>
</feature>
<organism evidence="3 4">
    <name type="scientific">Streptomyces yokosukanensis</name>
    <dbReference type="NCBI Taxonomy" id="67386"/>
    <lineage>
        <taxon>Bacteria</taxon>
        <taxon>Bacillati</taxon>
        <taxon>Actinomycetota</taxon>
        <taxon>Actinomycetes</taxon>
        <taxon>Kitasatosporales</taxon>
        <taxon>Streptomycetaceae</taxon>
        <taxon>Streptomyces</taxon>
    </lineage>
</organism>
<keyword evidence="4" id="KW-1185">Reference proteome</keyword>
<keyword evidence="2" id="KW-1133">Transmembrane helix</keyword>
<dbReference type="RefSeq" id="WP_067118308.1">
    <property type="nucleotide sequence ID" value="NZ_KQ948207.1"/>
</dbReference>
<protein>
    <submittedName>
        <fullName evidence="3">Uncharacterized protein</fullName>
    </submittedName>
</protein>
<gene>
    <name evidence="3" type="ORF">AQI95_05850</name>
</gene>
<evidence type="ECO:0000313" key="3">
    <source>
        <dbReference type="EMBL" id="KUN09340.1"/>
    </source>
</evidence>